<feature type="domain" description="RNA 3'-terminal phosphate cyclase insert" evidence="8">
    <location>
        <begin position="186"/>
        <end position="279"/>
    </location>
</feature>
<dbReference type="Gene3D" id="3.65.10.20">
    <property type="entry name" value="RNA 3'-terminal phosphate cyclase domain"/>
    <property type="match status" value="1"/>
</dbReference>
<dbReference type="InterPro" id="IPR037136">
    <property type="entry name" value="RNA3'_phos_cyclase_dom_sf"/>
</dbReference>
<dbReference type="EC" id="6.5.1.4" evidence="5 6"/>
<evidence type="ECO:0000259" key="7">
    <source>
        <dbReference type="Pfam" id="PF01137"/>
    </source>
</evidence>
<dbReference type="OrthoDB" id="9789235at2"/>
<dbReference type="HAMAP" id="MF_00200">
    <property type="entry name" value="RTC"/>
    <property type="match status" value="1"/>
</dbReference>
<keyword evidence="3 5" id="KW-0547">Nucleotide-binding</keyword>
<comment type="function">
    <text evidence="5">Catalyzes the conversion of 3'-phosphate to a 2',3'-cyclic phosphodiester at the end of RNA. The mechanism of action of the enzyme occurs in 3 steps: (A) adenylation of the enzyme by ATP; (B) transfer of adenylate to an RNA-N3'P to produce RNA-N3'PP5'A; (C) and attack of the adjacent 2'-hydroxyl on the 3'-phosphorus in the diester linkage to produce the cyclic end product. The biological role of this enzyme is unknown but it is likely to function in some aspects of cellular RNA processing.</text>
</comment>
<evidence type="ECO:0000256" key="6">
    <source>
        <dbReference type="NCBIfam" id="TIGR03399"/>
    </source>
</evidence>
<dbReference type="Pfam" id="PF01137">
    <property type="entry name" value="RTC"/>
    <property type="match status" value="1"/>
</dbReference>
<dbReference type="GO" id="GO:0005737">
    <property type="term" value="C:cytoplasm"/>
    <property type="evidence" value="ECO:0007669"/>
    <property type="project" value="UniProtKB-SubCell"/>
</dbReference>
<keyword evidence="10" id="KW-1185">Reference proteome</keyword>
<dbReference type="InterPro" id="IPR000228">
    <property type="entry name" value="RNA3'_term_phos_cyc"/>
</dbReference>
<keyword evidence="5" id="KW-0067">ATP-binding</keyword>
<accession>A0A235ENE9</accession>
<comment type="caution">
    <text evidence="9">The sequence shown here is derived from an EMBL/GenBank/DDBJ whole genome shotgun (WGS) entry which is preliminary data.</text>
</comment>
<dbReference type="SUPFAM" id="SSF52913">
    <property type="entry name" value="RNA 3'-terminal phosphate cyclase, RPTC, insert domain"/>
    <property type="match status" value="1"/>
</dbReference>
<dbReference type="NCBIfam" id="NF003246">
    <property type="entry name" value="PRK04204.1-2"/>
    <property type="match status" value="1"/>
</dbReference>
<dbReference type="AlphaFoldDB" id="A0A235ENE9"/>
<dbReference type="InterPro" id="IPR036553">
    <property type="entry name" value="RPTC_insert"/>
</dbReference>
<keyword evidence="5" id="KW-0963">Cytoplasm</keyword>
<dbReference type="GO" id="GO:0003963">
    <property type="term" value="F:RNA-3'-phosphate cyclase activity"/>
    <property type="evidence" value="ECO:0007669"/>
    <property type="project" value="UniProtKB-UniRule"/>
</dbReference>
<comment type="catalytic activity">
    <reaction evidence="4 5">
        <text>a 3'-end 3'-phospho-ribonucleotide-RNA + ATP = a 3'-end 2',3'-cyclophospho-ribonucleotide-RNA + AMP + diphosphate</text>
        <dbReference type="Rhea" id="RHEA:23976"/>
        <dbReference type="Rhea" id="RHEA-COMP:10463"/>
        <dbReference type="Rhea" id="RHEA-COMP:10464"/>
        <dbReference type="ChEBI" id="CHEBI:30616"/>
        <dbReference type="ChEBI" id="CHEBI:33019"/>
        <dbReference type="ChEBI" id="CHEBI:83062"/>
        <dbReference type="ChEBI" id="CHEBI:83064"/>
        <dbReference type="ChEBI" id="CHEBI:456215"/>
        <dbReference type="EC" id="6.5.1.4"/>
    </reaction>
</comment>
<dbReference type="InterPro" id="IPR013791">
    <property type="entry name" value="RNA3'-term_phos_cycl_insert"/>
</dbReference>
<dbReference type="Proteomes" id="UP000215441">
    <property type="component" value="Unassembled WGS sequence"/>
</dbReference>
<dbReference type="PANTHER" id="PTHR11096">
    <property type="entry name" value="RNA 3' TERMINAL PHOSPHATE CYCLASE"/>
    <property type="match status" value="1"/>
</dbReference>
<feature type="active site" description="Tele-AMP-histidine intermediate" evidence="5">
    <location>
        <position position="320"/>
    </location>
</feature>
<feature type="domain" description="RNA 3'-terminal phosphate cyclase" evidence="7">
    <location>
        <begin position="11"/>
        <end position="338"/>
    </location>
</feature>
<evidence type="ECO:0000313" key="9">
    <source>
        <dbReference type="EMBL" id="OYD50564.1"/>
    </source>
</evidence>
<dbReference type="EMBL" id="NOIG01000006">
    <property type="protein sequence ID" value="OYD50564.1"/>
    <property type="molecule type" value="Genomic_DNA"/>
</dbReference>
<dbReference type="GO" id="GO:0005524">
    <property type="term" value="F:ATP binding"/>
    <property type="evidence" value="ECO:0007669"/>
    <property type="project" value="UniProtKB-KW"/>
</dbReference>
<organism evidence="9 10">
    <name type="scientific">Acidovorax kalamii</name>
    <dbReference type="NCBI Taxonomy" id="2004485"/>
    <lineage>
        <taxon>Bacteria</taxon>
        <taxon>Pseudomonadati</taxon>
        <taxon>Pseudomonadota</taxon>
        <taxon>Betaproteobacteria</taxon>
        <taxon>Burkholderiales</taxon>
        <taxon>Comamonadaceae</taxon>
        <taxon>Acidovorax</taxon>
    </lineage>
</organism>
<feature type="binding site" evidence="5">
    <location>
        <position position="102"/>
    </location>
    <ligand>
        <name>ATP</name>
        <dbReference type="ChEBI" id="CHEBI:30616"/>
    </ligand>
</feature>
<proteinExistence type="inferred from homology"/>
<protein>
    <recommendedName>
        <fullName evidence="5 6">RNA 3'-terminal phosphate cyclase</fullName>
        <shortName evidence="5">RNA cyclase</shortName>
        <shortName evidence="5">RNA-3'-phosphate cyclase</shortName>
        <ecNumber evidence="5 6">6.5.1.4</ecNumber>
    </recommendedName>
</protein>
<evidence type="ECO:0000256" key="1">
    <source>
        <dbReference type="ARBA" id="ARBA00009206"/>
    </source>
</evidence>
<dbReference type="InterPro" id="IPR020719">
    <property type="entry name" value="RNA3'_term_phos_cycl-like_CS"/>
</dbReference>
<sequence length="353" mass="37829">MKPLTLDGSTGEGGGQILRTGLALSMVTGRPLHITRIRAGRPKPGLMRQHLACVQAAVAVCGGQAEGAELNSQTLVFTPGAVRAGDYRFQIATAGSCLLVLQTVLPALMLADGDSQVQLSGGTHNPMAPPFDFLERAFAPLVRRLGVGLELQLQRRGFYPAGGGELVARITPTSATMQPLAPVDLLERGPLHNAWGEALVPGLTRNIATRELEALGQRMGWTFESGQLRQPPTRQNEGPGNALIATLEHAHVTEVFCQLGERHLSAEQVAKRLVDEVRAYQRSSGALGPHLADQWMLPLALAVWRSGRAARYTCSEVTQHTATNAQTIALGLPVRVQITPVERAMQVEIQPAP</sequence>
<comment type="subcellular location">
    <subcellularLocation>
        <location evidence="5">Cytoplasm</location>
    </subcellularLocation>
</comment>
<keyword evidence="2 5" id="KW-0436">Ligase</keyword>
<dbReference type="GO" id="GO:0006396">
    <property type="term" value="P:RNA processing"/>
    <property type="evidence" value="ECO:0007669"/>
    <property type="project" value="UniProtKB-UniRule"/>
</dbReference>
<dbReference type="Gene3D" id="3.30.360.20">
    <property type="entry name" value="RNA 3'-terminal phosphate cyclase, insert domain"/>
    <property type="match status" value="1"/>
</dbReference>
<evidence type="ECO:0000259" key="8">
    <source>
        <dbReference type="Pfam" id="PF05189"/>
    </source>
</evidence>
<dbReference type="Pfam" id="PF05189">
    <property type="entry name" value="RTC_insert"/>
    <property type="match status" value="1"/>
</dbReference>
<dbReference type="PROSITE" id="PS01287">
    <property type="entry name" value="RTC"/>
    <property type="match status" value="1"/>
</dbReference>
<feature type="binding site" evidence="5">
    <location>
        <begin position="290"/>
        <end position="294"/>
    </location>
    <ligand>
        <name>ATP</name>
        <dbReference type="ChEBI" id="CHEBI:30616"/>
    </ligand>
</feature>
<evidence type="ECO:0000313" key="10">
    <source>
        <dbReference type="Proteomes" id="UP000215441"/>
    </source>
</evidence>
<dbReference type="PANTHER" id="PTHR11096:SF0">
    <property type="entry name" value="RNA 3'-TERMINAL PHOSPHATE CYCLASE"/>
    <property type="match status" value="1"/>
</dbReference>
<dbReference type="SUPFAM" id="SSF55205">
    <property type="entry name" value="EPT/RTPC-like"/>
    <property type="match status" value="1"/>
</dbReference>
<reference evidence="9 10" key="1">
    <citation type="submission" date="2017-07" db="EMBL/GenBank/DDBJ databases">
        <title>Acidovorax KNDSW TSA 6 genome sequence and assembly.</title>
        <authorList>
            <person name="Mayilraj S."/>
        </authorList>
    </citation>
    <scope>NUCLEOTIDE SEQUENCE [LARGE SCALE GENOMIC DNA]</scope>
    <source>
        <strain evidence="9 10">KNDSW-TSA6</strain>
    </source>
</reference>
<evidence type="ECO:0000256" key="5">
    <source>
        <dbReference type="HAMAP-Rule" id="MF_00200"/>
    </source>
</evidence>
<dbReference type="PIRSF" id="PIRSF005378">
    <property type="entry name" value="RNA3'_term_phos_cycl_euk"/>
    <property type="match status" value="1"/>
</dbReference>
<dbReference type="InterPro" id="IPR017770">
    <property type="entry name" value="RNA3'_term_phos_cyc_type_1"/>
</dbReference>
<dbReference type="InterPro" id="IPR013792">
    <property type="entry name" value="RNA3'P_cycl/enolpyr_Trfase_a/b"/>
</dbReference>
<evidence type="ECO:0000256" key="2">
    <source>
        <dbReference type="ARBA" id="ARBA00022598"/>
    </source>
</evidence>
<dbReference type="InterPro" id="IPR023797">
    <property type="entry name" value="RNA3'_phos_cyclase_dom"/>
</dbReference>
<dbReference type="NCBIfam" id="TIGR03399">
    <property type="entry name" value="RNA_3prim_cycl"/>
    <property type="match status" value="1"/>
</dbReference>
<comment type="similarity">
    <text evidence="1 5">Belongs to the RNA 3'-terminal cyclase family. Type 1 subfamily.</text>
</comment>
<evidence type="ECO:0000256" key="4">
    <source>
        <dbReference type="ARBA" id="ARBA00024481"/>
    </source>
</evidence>
<name>A0A235ENE9_9BURK</name>
<gene>
    <name evidence="5" type="primary">rtcA</name>
    <name evidence="9" type="ORF">CBY09_09145</name>
</gene>
<evidence type="ECO:0000256" key="3">
    <source>
        <dbReference type="ARBA" id="ARBA00022741"/>
    </source>
</evidence>